<dbReference type="AlphaFoldDB" id="A0AAE1SFS7"/>
<comment type="caution">
    <text evidence="1">The sequence shown here is derived from an EMBL/GenBank/DDBJ whole genome shotgun (WGS) entry which is preliminary data.</text>
</comment>
<protein>
    <submittedName>
        <fullName evidence="1">Uncharacterized protein</fullName>
    </submittedName>
</protein>
<gene>
    <name evidence="1" type="ORF">RND71_012390</name>
</gene>
<accession>A0AAE1SFS7</accession>
<reference evidence="1" key="1">
    <citation type="submission" date="2023-12" db="EMBL/GenBank/DDBJ databases">
        <title>Genome assembly of Anisodus tanguticus.</title>
        <authorList>
            <person name="Wang Y.-J."/>
        </authorList>
    </citation>
    <scope>NUCLEOTIDE SEQUENCE</scope>
    <source>
        <strain evidence="1">KB-2021</strain>
        <tissue evidence="1">Leaf</tissue>
    </source>
</reference>
<proteinExistence type="predicted"/>
<evidence type="ECO:0000313" key="1">
    <source>
        <dbReference type="EMBL" id="KAK4368598.1"/>
    </source>
</evidence>
<sequence length="125" mass="14195">MERIIPEAPNSPKKATDCSIAEKNKKGLQFIEEVTTKVDEVQRRVLADILTRNAHVEICSSISQVYYYKEHKSYSLYLSIHVTLLLMNFINELGISGVVLGRREGREIDANNSRSAWDEISASRP</sequence>
<dbReference type="Proteomes" id="UP001291623">
    <property type="component" value="Unassembled WGS sequence"/>
</dbReference>
<keyword evidence="2" id="KW-1185">Reference proteome</keyword>
<dbReference type="EMBL" id="JAVYJV010000006">
    <property type="protein sequence ID" value="KAK4368598.1"/>
    <property type="molecule type" value="Genomic_DNA"/>
</dbReference>
<name>A0AAE1SFS7_9SOLA</name>
<evidence type="ECO:0000313" key="2">
    <source>
        <dbReference type="Proteomes" id="UP001291623"/>
    </source>
</evidence>
<organism evidence="1 2">
    <name type="scientific">Anisodus tanguticus</name>
    <dbReference type="NCBI Taxonomy" id="243964"/>
    <lineage>
        <taxon>Eukaryota</taxon>
        <taxon>Viridiplantae</taxon>
        <taxon>Streptophyta</taxon>
        <taxon>Embryophyta</taxon>
        <taxon>Tracheophyta</taxon>
        <taxon>Spermatophyta</taxon>
        <taxon>Magnoliopsida</taxon>
        <taxon>eudicotyledons</taxon>
        <taxon>Gunneridae</taxon>
        <taxon>Pentapetalae</taxon>
        <taxon>asterids</taxon>
        <taxon>lamiids</taxon>
        <taxon>Solanales</taxon>
        <taxon>Solanaceae</taxon>
        <taxon>Solanoideae</taxon>
        <taxon>Hyoscyameae</taxon>
        <taxon>Anisodus</taxon>
    </lineage>
</organism>